<evidence type="ECO:0000256" key="7">
    <source>
        <dbReference type="PROSITE-ProRule" id="PRU00169"/>
    </source>
</evidence>
<gene>
    <name evidence="10" type="primary">degU</name>
    <name evidence="10" type="ORF">CPRO_09780</name>
    <name evidence="11" type="ORF">SAMN02745151_00505</name>
</gene>
<dbReference type="PROSITE" id="PS50110">
    <property type="entry name" value="RESPONSE_REGULATORY"/>
    <property type="match status" value="1"/>
</dbReference>
<dbReference type="PANTHER" id="PTHR43214">
    <property type="entry name" value="TWO-COMPONENT RESPONSE REGULATOR"/>
    <property type="match status" value="1"/>
</dbReference>
<dbReference type="KEGG" id="cpro:CPRO_09780"/>
<dbReference type="InterPro" id="IPR016032">
    <property type="entry name" value="Sig_transdc_resp-reg_C-effctor"/>
</dbReference>
<evidence type="ECO:0000313" key="11">
    <source>
        <dbReference type="EMBL" id="SHE38507.1"/>
    </source>
</evidence>
<evidence type="ECO:0000256" key="5">
    <source>
        <dbReference type="ARBA" id="ARBA00023163"/>
    </source>
</evidence>
<keyword evidence="12" id="KW-1185">Reference proteome</keyword>
<dbReference type="SUPFAM" id="SSF52172">
    <property type="entry name" value="CheY-like"/>
    <property type="match status" value="1"/>
</dbReference>
<dbReference type="InterPro" id="IPR000792">
    <property type="entry name" value="Tscrpt_reg_LuxR_C"/>
</dbReference>
<dbReference type="GO" id="GO:0000160">
    <property type="term" value="P:phosphorelay signal transduction system"/>
    <property type="evidence" value="ECO:0007669"/>
    <property type="project" value="InterPro"/>
</dbReference>
<evidence type="ECO:0000313" key="12">
    <source>
        <dbReference type="Proteomes" id="UP000068026"/>
    </source>
</evidence>
<dbReference type="GO" id="GO:0006355">
    <property type="term" value="P:regulation of DNA-templated transcription"/>
    <property type="evidence" value="ECO:0007669"/>
    <property type="project" value="InterPro"/>
</dbReference>
<reference evidence="11" key="3">
    <citation type="submission" date="2016-11" db="EMBL/GenBank/DDBJ databases">
        <authorList>
            <person name="Varghese N."/>
            <person name="Submissions S."/>
        </authorList>
    </citation>
    <scope>NUCLEOTIDE SEQUENCE</scope>
    <source>
        <strain evidence="11">DSM 1682</strain>
    </source>
</reference>
<dbReference type="InterPro" id="IPR039420">
    <property type="entry name" value="WalR-like"/>
</dbReference>
<dbReference type="PROSITE" id="PS50043">
    <property type="entry name" value="HTH_LUXR_2"/>
    <property type="match status" value="1"/>
</dbReference>
<keyword evidence="5" id="KW-0804">Transcription</keyword>
<dbReference type="Pfam" id="PF00196">
    <property type="entry name" value="GerE"/>
    <property type="match status" value="1"/>
</dbReference>
<dbReference type="OrthoDB" id="9779069at2"/>
<feature type="modified residue" description="4-aspartylphosphate" evidence="7">
    <location>
        <position position="54"/>
    </location>
</feature>
<dbReference type="SUPFAM" id="SSF46894">
    <property type="entry name" value="C-terminal effector domain of the bipartite response regulators"/>
    <property type="match status" value="1"/>
</dbReference>
<dbReference type="Proteomes" id="UP000068026">
    <property type="component" value="Chromosome"/>
</dbReference>
<reference evidence="13" key="4">
    <citation type="submission" date="2016-11" db="EMBL/GenBank/DDBJ databases">
        <authorList>
            <person name="Jaros S."/>
            <person name="Januszkiewicz K."/>
            <person name="Wedrychowicz H."/>
        </authorList>
    </citation>
    <scope>NUCLEOTIDE SEQUENCE [LARGE SCALE GENOMIC DNA]</scope>
    <source>
        <strain evidence="13">DSM 1682</strain>
    </source>
</reference>
<evidence type="ECO:0000256" key="4">
    <source>
        <dbReference type="ARBA" id="ARBA00023125"/>
    </source>
</evidence>
<evidence type="ECO:0000313" key="10">
    <source>
        <dbReference type="EMBL" id="AMJ40576.1"/>
    </source>
</evidence>
<dbReference type="InterPro" id="IPR001789">
    <property type="entry name" value="Sig_transdc_resp-reg_receiver"/>
</dbReference>
<dbReference type="SMART" id="SM00448">
    <property type="entry name" value="REC"/>
    <property type="match status" value="1"/>
</dbReference>
<organism evidence="11 13">
    <name type="scientific">Anaerotignum propionicum DSM 1682</name>
    <dbReference type="NCBI Taxonomy" id="991789"/>
    <lineage>
        <taxon>Bacteria</taxon>
        <taxon>Bacillati</taxon>
        <taxon>Bacillota</taxon>
        <taxon>Clostridia</taxon>
        <taxon>Lachnospirales</taxon>
        <taxon>Anaerotignaceae</taxon>
        <taxon>Anaerotignum</taxon>
    </lineage>
</organism>
<reference evidence="12" key="2">
    <citation type="submission" date="2016-01" db="EMBL/GenBank/DDBJ databases">
        <authorList>
            <person name="Poehlein A."/>
            <person name="Schlien K."/>
            <person name="Gottschalk G."/>
            <person name="Buckel W."/>
            <person name="Daniel R."/>
        </authorList>
    </citation>
    <scope>NUCLEOTIDE SEQUENCE [LARGE SCALE GENOMIC DNA]</scope>
    <source>
        <strain evidence="12">X2</strain>
    </source>
</reference>
<dbReference type="Gene3D" id="3.40.50.2300">
    <property type="match status" value="1"/>
</dbReference>
<evidence type="ECO:0000313" key="13">
    <source>
        <dbReference type="Proteomes" id="UP000184204"/>
    </source>
</evidence>
<proteinExistence type="predicted"/>
<dbReference type="SMART" id="SM00421">
    <property type="entry name" value="HTH_LUXR"/>
    <property type="match status" value="1"/>
</dbReference>
<evidence type="ECO:0000256" key="1">
    <source>
        <dbReference type="ARBA" id="ARBA00018672"/>
    </source>
</evidence>
<evidence type="ECO:0000256" key="2">
    <source>
        <dbReference type="ARBA" id="ARBA00022553"/>
    </source>
</evidence>
<protein>
    <recommendedName>
        <fullName evidence="1">Stage 0 sporulation protein A homolog</fullName>
    </recommendedName>
</protein>
<keyword evidence="4" id="KW-0238">DNA-binding</keyword>
<evidence type="ECO:0000259" key="9">
    <source>
        <dbReference type="PROSITE" id="PS50110"/>
    </source>
</evidence>
<dbReference type="InterPro" id="IPR011006">
    <property type="entry name" value="CheY-like_superfamily"/>
</dbReference>
<dbReference type="Proteomes" id="UP000184204">
    <property type="component" value="Unassembled WGS sequence"/>
</dbReference>
<keyword evidence="3" id="KW-0805">Transcription regulation</keyword>
<dbReference type="Pfam" id="PF00072">
    <property type="entry name" value="Response_reg"/>
    <property type="match status" value="1"/>
</dbReference>
<evidence type="ECO:0000259" key="8">
    <source>
        <dbReference type="PROSITE" id="PS50043"/>
    </source>
</evidence>
<dbReference type="EMBL" id="CP014223">
    <property type="protein sequence ID" value="AMJ40576.1"/>
    <property type="molecule type" value="Genomic_DNA"/>
</dbReference>
<name>A0A0X8VCS7_ANAPI</name>
<dbReference type="InterPro" id="IPR058245">
    <property type="entry name" value="NreC/VraR/RcsB-like_REC"/>
</dbReference>
<dbReference type="RefSeq" id="WP_066048480.1">
    <property type="nucleotide sequence ID" value="NZ_CP014223.1"/>
</dbReference>
<dbReference type="CDD" id="cd17535">
    <property type="entry name" value="REC_NarL-like"/>
    <property type="match status" value="1"/>
</dbReference>
<dbReference type="PRINTS" id="PR00038">
    <property type="entry name" value="HTHLUXR"/>
</dbReference>
<feature type="domain" description="HTH luxR-type" evidence="8">
    <location>
        <begin position="146"/>
        <end position="211"/>
    </location>
</feature>
<keyword evidence="2 7" id="KW-0597">Phosphoprotein</keyword>
<dbReference type="CDD" id="cd06170">
    <property type="entry name" value="LuxR_C_like"/>
    <property type="match status" value="1"/>
</dbReference>
<evidence type="ECO:0000256" key="6">
    <source>
        <dbReference type="ARBA" id="ARBA00024867"/>
    </source>
</evidence>
<sequence length="217" mass="24203">MIKILIVDDMVILRECLKLVIGQNTELEVVGCAGDGREAIDLCLKLKPDVILMDLNMPVFSGHDAIMEIKKLEPSTKILVLSVEDDEKNIATAFKNGADGYVSKDIVPEELFAVIKKAFAGERYIQEFAFYIKREWIASTICIGTEQKFSVELTERQKEVLDLVVQGMTNEEIGDTIGMSAGRARNIVAELISKFMVKNRTQLAVMAATTQMSPERK</sequence>
<reference evidence="10 12" key="1">
    <citation type="journal article" date="2016" name="Genome Announc.">
        <title>Complete Genome Sequence of the Amino Acid-Fermenting Clostridium propionicum X2 (DSM 1682).</title>
        <authorList>
            <person name="Poehlein A."/>
            <person name="Schlien K."/>
            <person name="Chowdhury N.P."/>
            <person name="Gottschalk G."/>
            <person name="Buckel W."/>
            <person name="Daniel R."/>
        </authorList>
    </citation>
    <scope>NUCLEOTIDE SEQUENCE [LARGE SCALE GENOMIC DNA]</scope>
    <source>
        <strain evidence="10 12">X2</strain>
    </source>
</reference>
<feature type="domain" description="Response regulatory" evidence="9">
    <location>
        <begin position="3"/>
        <end position="119"/>
    </location>
</feature>
<dbReference type="GO" id="GO:0003677">
    <property type="term" value="F:DNA binding"/>
    <property type="evidence" value="ECO:0007669"/>
    <property type="project" value="UniProtKB-KW"/>
</dbReference>
<comment type="function">
    <text evidence="6">May play the central regulatory role in sporulation. It may be an element of the effector pathway responsible for the activation of sporulation genes in response to nutritional stress. Spo0A may act in concert with spo0H (a sigma factor) to control the expression of some genes that are critical to the sporulation process.</text>
</comment>
<dbReference type="AlphaFoldDB" id="A0A0X8VCS7"/>
<accession>A0A0X8VCS7</accession>
<evidence type="ECO:0000256" key="3">
    <source>
        <dbReference type="ARBA" id="ARBA00023015"/>
    </source>
</evidence>
<dbReference type="EMBL" id="FQUA01000002">
    <property type="protein sequence ID" value="SHE38507.1"/>
    <property type="molecule type" value="Genomic_DNA"/>
</dbReference>